<dbReference type="CDD" id="cd02976">
    <property type="entry name" value="NrdH"/>
    <property type="match status" value="1"/>
</dbReference>
<dbReference type="PROSITE" id="PS50404">
    <property type="entry name" value="GST_NTER"/>
    <property type="match status" value="1"/>
</dbReference>
<dbReference type="AlphaFoldDB" id="A0A1M5MNA1"/>
<dbReference type="EMBL" id="FQXG01000001">
    <property type="protein sequence ID" value="SHG78253.1"/>
    <property type="molecule type" value="Genomic_DNA"/>
</dbReference>
<keyword evidence="3" id="KW-1185">Reference proteome</keyword>
<sequence length="93" mass="10696">MTIKSQADKLALYQFFGCPFCTIVQRAIARNNVEVELRDIHEEPEYLEQLVRARGRATVPVLRITKADGSEVWMPESRDIAHYLDQQFGSATR</sequence>
<dbReference type="Pfam" id="PF13417">
    <property type="entry name" value="GST_N_3"/>
    <property type="match status" value="1"/>
</dbReference>
<evidence type="ECO:0000313" key="3">
    <source>
        <dbReference type="Proteomes" id="UP000184268"/>
    </source>
</evidence>
<gene>
    <name evidence="2" type="ORF">SAMN02745129_0693</name>
</gene>
<dbReference type="STRING" id="299255.SAMN02745129_0693"/>
<dbReference type="InterPro" id="IPR011767">
    <property type="entry name" value="GLR_AS"/>
</dbReference>
<name>A0A1M5MNA1_9GAMM</name>
<dbReference type="Gene3D" id="3.40.30.10">
    <property type="entry name" value="Glutaredoxin"/>
    <property type="match status" value="1"/>
</dbReference>
<dbReference type="InterPro" id="IPR004045">
    <property type="entry name" value="Glutathione_S-Trfase_N"/>
</dbReference>
<evidence type="ECO:0000259" key="1">
    <source>
        <dbReference type="PROSITE" id="PS50404"/>
    </source>
</evidence>
<reference evidence="2 3" key="1">
    <citation type="submission" date="2016-11" db="EMBL/GenBank/DDBJ databases">
        <authorList>
            <person name="Jaros S."/>
            <person name="Januszkiewicz K."/>
            <person name="Wedrychowicz H."/>
        </authorList>
    </citation>
    <scope>NUCLEOTIDE SEQUENCE [LARGE SCALE GENOMIC DNA]</scope>
    <source>
        <strain evidence="2 3">DSM 16917</strain>
    </source>
</reference>
<dbReference type="OrthoDB" id="9793736at2"/>
<dbReference type="InterPro" id="IPR036249">
    <property type="entry name" value="Thioredoxin-like_sf"/>
</dbReference>
<dbReference type="Proteomes" id="UP000184268">
    <property type="component" value="Unassembled WGS sequence"/>
</dbReference>
<feature type="domain" description="GST N-terminal" evidence="1">
    <location>
        <begin position="8"/>
        <end position="92"/>
    </location>
</feature>
<dbReference type="PROSITE" id="PS51354">
    <property type="entry name" value="GLUTAREDOXIN_2"/>
    <property type="match status" value="1"/>
</dbReference>
<proteinExistence type="predicted"/>
<evidence type="ECO:0000313" key="2">
    <source>
        <dbReference type="EMBL" id="SHG78253.1"/>
    </source>
</evidence>
<accession>A0A1M5MNA1</accession>
<dbReference type="RefSeq" id="WP_067654012.1">
    <property type="nucleotide sequence ID" value="NZ_FQXG01000001.1"/>
</dbReference>
<organism evidence="2 3">
    <name type="scientific">Ferrimonas marina</name>
    <dbReference type="NCBI Taxonomy" id="299255"/>
    <lineage>
        <taxon>Bacteria</taxon>
        <taxon>Pseudomonadati</taxon>
        <taxon>Pseudomonadota</taxon>
        <taxon>Gammaproteobacteria</taxon>
        <taxon>Alteromonadales</taxon>
        <taxon>Ferrimonadaceae</taxon>
        <taxon>Ferrimonas</taxon>
    </lineage>
</organism>
<dbReference type="SUPFAM" id="SSF52833">
    <property type="entry name" value="Thioredoxin-like"/>
    <property type="match status" value="1"/>
</dbReference>
<dbReference type="PROSITE" id="PS00195">
    <property type="entry name" value="GLUTAREDOXIN_1"/>
    <property type="match status" value="1"/>
</dbReference>
<protein>
    <submittedName>
        <fullName evidence="2">Glutaredoxin</fullName>
    </submittedName>
</protein>